<proteinExistence type="predicted"/>
<dbReference type="SUPFAM" id="SSF53300">
    <property type="entry name" value="vWA-like"/>
    <property type="match status" value="1"/>
</dbReference>
<evidence type="ECO:0008006" key="3">
    <source>
        <dbReference type="Google" id="ProtNLM"/>
    </source>
</evidence>
<dbReference type="AlphaFoldDB" id="A0A951PY41"/>
<organism evidence="1 2">
    <name type="scientific">Mojavia pulchra JT2-VF2</name>
    <dbReference type="NCBI Taxonomy" id="287848"/>
    <lineage>
        <taxon>Bacteria</taxon>
        <taxon>Bacillati</taxon>
        <taxon>Cyanobacteriota</taxon>
        <taxon>Cyanophyceae</taxon>
        <taxon>Nostocales</taxon>
        <taxon>Nostocaceae</taxon>
    </lineage>
</organism>
<sequence length="483" mass="54650">MANNYTNRVEQVAREDLVMFINACLACTGQREFYDDAYGQRVSIDFLHDYILGNYRLLYARSLAAGINHFNQAQIILKLLATGKDTLPQHKEEEGALIAHALNALPPQRAWGVLQQLRQRRINNRRSRAIARDYLSMRRDINFHAVKYRPKVRAIAVHAHLKLHGELGNFLFRNWKQKVYETELFEKFRQAHYSAEAIYELPFTVAEGLAVKHKVKRDVFLSRIQQQMTVGEKLRLQGAAERTEKVEIDLDFGRLPLTKLALYILSLPLETRKQQWDVFNSAMERSARLVLKKAPLKLGKVAAVLDCSYSSSGSSEKRRRPLGVAVATHYLLQAASKEYRPFWTVPTADALQVYAHGQTDLATPLLAALGSGADLVVIVSDGCENYPPKGAAEVLRVYRSKLDPWRRTSIIHCNPVFNSEDFSLRALSPTIPTVGLRDAEDLPTMLGFARFADGSAALSELEAYLAERVQQMLASDEQEKLKL</sequence>
<accession>A0A951PY41</accession>
<evidence type="ECO:0000313" key="1">
    <source>
        <dbReference type="EMBL" id="MBW4562379.1"/>
    </source>
</evidence>
<name>A0A951PY41_9NOST</name>
<reference evidence="1" key="2">
    <citation type="journal article" date="2022" name="Microbiol. Resour. Announc.">
        <title>Metagenome Sequencing to Explore Phylogenomics of Terrestrial Cyanobacteria.</title>
        <authorList>
            <person name="Ward R.D."/>
            <person name="Stajich J.E."/>
            <person name="Johansen J.R."/>
            <person name="Huntemann M."/>
            <person name="Clum A."/>
            <person name="Foster B."/>
            <person name="Foster B."/>
            <person name="Roux S."/>
            <person name="Palaniappan K."/>
            <person name="Varghese N."/>
            <person name="Mukherjee S."/>
            <person name="Reddy T.B.K."/>
            <person name="Daum C."/>
            <person name="Copeland A."/>
            <person name="Chen I.A."/>
            <person name="Ivanova N.N."/>
            <person name="Kyrpides N.C."/>
            <person name="Shapiro N."/>
            <person name="Eloe-Fadrosh E.A."/>
            <person name="Pietrasiak N."/>
        </authorList>
    </citation>
    <scope>NUCLEOTIDE SEQUENCE</scope>
    <source>
        <strain evidence="1">JT2-VF2</strain>
    </source>
</reference>
<protein>
    <recommendedName>
        <fullName evidence="3">TROVE domain-containing protein</fullName>
    </recommendedName>
</protein>
<gene>
    <name evidence="1" type="ORF">KME32_14745</name>
</gene>
<dbReference type="Proteomes" id="UP000715781">
    <property type="component" value="Unassembled WGS sequence"/>
</dbReference>
<comment type="caution">
    <text evidence="1">The sequence shown here is derived from an EMBL/GenBank/DDBJ whole genome shotgun (WGS) entry which is preliminary data.</text>
</comment>
<evidence type="ECO:0000313" key="2">
    <source>
        <dbReference type="Proteomes" id="UP000715781"/>
    </source>
</evidence>
<dbReference type="EMBL" id="JAHHHN010000007">
    <property type="protein sequence ID" value="MBW4562379.1"/>
    <property type="molecule type" value="Genomic_DNA"/>
</dbReference>
<reference evidence="1" key="1">
    <citation type="submission" date="2021-05" db="EMBL/GenBank/DDBJ databases">
        <authorList>
            <person name="Pietrasiak N."/>
            <person name="Ward R."/>
            <person name="Stajich J.E."/>
            <person name="Kurbessoian T."/>
        </authorList>
    </citation>
    <scope>NUCLEOTIDE SEQUENCE</scope>
    <source>
        <strain evidence="1">JT2-VF2</strain>
    </source>
</reference>
<dbReference type="InterPro" id="IPR036465">
    <property type="entry name" value="vWFA_dom_sf"/>
</dbReference>